<proteinExistence type="predicted"/>
<dbReference type="AlphaFoldDB" id="A0A6I6ERN4"/>
<keyword evidence="2" id="KW-1133">Transmembrane helix</keyword>
<dbReference type="InterPro" id="IPR058620">
    <property type="entry name" value="YtrI_C"/>
</dbReference>
<evidence type="ECO:0000259" key="3">
    <source>
        <dbReference type="Pfam" id="PF26347"/>
    </source>
</evidence>
<feature type="coiled-coil region" evidence="1">
    <location>
        <begin position="44"/>
        <end position="71"/>
    </location>
</feature>
<gene>
    <name evidence="4" type="ORF">GOM49_06830</name>
</gene>
<name>A0A6I6ERN4_9CLOT</name>
<keyword evidence="2" id="KW-0812">Transmembrane</keyword>
<accession>A0A6I6ERN4</accession>
<evidence type="ECO:0000313" key="4">
    <source>
        <dbReference type="EMBL" id="QGU94850.1"/>
    </source>
</evidence>
<evidence type="ECO:0000256" key="1">
    <source>
        <dbReference type="SAM" id="Coils"/>
    </source>
</evidence>
<keyword evidence="2" id="KW-0472">Membrane</keyword>
<dbReference type="Proteomes" id="UP000422764">
    <property type="component" value="Chromosome"/>
</dbReference>
<dbReference type="EMBL" id="CP046522">
    <property type="protein sequence ID" value="QGU94850.1"/>
    <property type="molecule type" value="Genomic_DNA"/>
</dbReference>
<keyword evidence="1" id="KW-0175">Coiled coil</keyword>
<feature type="domain" description="Sporulation membrane protein YtrI C-terminal" evidence="3">
    <location>
        <begin position="73"/>
        <end position="155"/>
    </location>
</feature>
<reference evidence="4 5" key="1">
    <citation type="submission" date="2019-12" db="EMBL/GenBank/DDBJ databases">
        <title>Genome sequenceing of Clostridium bovifaecis.</title>
        <authorList>
            <person name="Yao Y."/>
        </authorList>
    </citation>
    <scope>NUCLEOTIDE SEQUENCE [LARGE SCALE GENOMIC DNA]</scope>
    <source>
        <strain evidence="4 5">BXX</strain>
    </source>
</reference>
<keyword evidence="5" id="KW-1185">Reference proteome</keyword>
<protein>
    <recommendedName>
        <fullName evidence="3">Sporulation membrane protein YtrI C-terminal domain-containing protein</fullName>
    </recommendedName>
</protein>
<organism evidence="4 5">
    <name type="scientific">Clostridium bovifaecis</name>
    <dbReference type="NCBI Taxonomy" id="2184719"/>
    <lineage>
        <taxon>Bacteria</taxon>
        <taxon>Bacillati</taxon>
        <taxon>Bacillota</taxon>
        <taxon>Clostridia</taxon>
        <taxon>Eubacteriales</taxon>
        <taxon>Clostridiaceae</taxon>
        <taxon>Clostridium</taxon>
    </lineage>
</organism>
<dbReference type="Pfam" id="PF26347">
    <property type="entry name" value="YtrI_sporulation"/>
    <property type="match status" value="1"/>
</dbReference>
<sequence length="157" mass="18475">MDKIEYKARYFTFFILGLFVGGILGVILINLLVSYRVDGYIKEIQYLNTVIEEDNARLEKLEEAIHKKRLLVKEIDVDLKFKEKDQEDDIARITLQKHIKEKLSGILGKEVDKIDGDILCEIIDKRIMKLDGKEYQLKVNRIMISQEIKFWVEAKEI</sequence>
<evidence type="ECO:0000313" key="5">
    <source>
        <dbReference type="Proteomes" id="UP000422764"/>
    </source>
</evidence>
<feature type="transmembrane region" description="Helical" evidence="2">
    <location>
        <begin position="12"/>
        <end position="33"/>
    </location>
</feature>
<evidence type="ECO:0000256" key="2">
    <source>
        <dbReference type="SAM" id="Phobius"/>
    </source>
</evidence>